<sequence length="190" mass="21555">MNHYQRELPVITLTPSKGEDKLDVAAASESRAQHQKHQKKQQWRASQRNANVHELSSTPFFRKSQPRVFHANNCNVLEAAQELYDDAPVGFAVKQESSDQDLAELSPRFYDHDVNLLQKILVITRGELEKAIDLMLLITDDNTKMVPGSLPAEVRSQARSPSLFLIHLQSMSRLNPKARTRQSDSLSRAQ</sequence>
<comment type="caution">
    <text evidence="2">The sequence shown here is derived from an EMBL/GenBank/DDBJ whole genome shotgun (WGS) entry which is preliminary data.</text>
</comment>
<organism evidence="2 3">
    <name type="scientific">Paraglomus brasilianum</name>
    <dbReference type="NCBI Taxonomy" id="144538"/>
    <lineage>
        <taxon>Eukaryota</taxon>
        <taxon>Fungi</taxon>
        <taxon>Fungi incertae sedis</taxon>
        <taxon>Mucoromycota</taxon>
        <taxon>Glomeromycotina</taxon>
        <taxon>Glomeromycetes</taxon>
        <taxon>Paraglomerales</taxon>
        <taxon>Paraglomeraceae</taxon>
        <taxon>Paraglomus</taxon>
    </lineage>
</organism>
<reference evidence="2" key="1">
    <citation type="submission" date="2021-06" db="EMBL/GenBank/DDBJ databases">
        <authorList>
            <person name="Kallberg Y."/>
            <person name="Tangrot J."/>
            <person name="Rosling A."/>
        </authorList>
    </citation>
    <scope>NUCLEOTIDE SEQUENCE</scope>
    <source>
        <strain evidence="2">BR232B</strain>
    </source>
</reference>
<feature type="region of interest" description="Disordered" evidence="1">
    <location>
        <begin position="23"/>
        <end position="42"/>
    </location>
</feature>
<accession>A0A9N8VQF3</accession>
<protein>
    <submittedName>
        <fullName evidence="2">1654_t:CDS:1</fullName>
    </submittedName>
</protein>
<keyword evidence="3" id="KW-1185">Reference proteome</keyword>
<feature type="compositionally biased region" description="Basic residues" evidence="1">
    <location>
        <begin position="33"/>
        <end position="42"/>
    </location>
</feature>
<dbReference type="Proteomes" id="UP000789739">
    <property type="component" value="Unassembled WGS sequence"/>
</dbReference>
<proteinExistence type="predicted"/>
<evidence type="ECO:0000256" key="1">
    <source>
        <dbReference type="SAM" id="MobiDB-lite"/>
    </source>
</evidence>
<evidence type="ECO:0000313" key="3">
    <source>
        <dbReference type="Proteomes" id="UP000789739"/>
    </source>
</evidence>
<dbReference type="EMBL" id="CAJVPI010000017">
    <property type="protein sequence ID" value="CAG8457056.1"/>
    <property type="molecule type" value="Genomic_DNA"/>
</dbReference>
<evidence type="ECO:0000313" key="2">
    <source>
        <dbReference type="EMBL" id="CAG8457056.1"/>
    </source>
</evidence>
<dbReference type="AlphaFoldDB" id="A0A9N8VQF3"/>
<gene>
    <name evidence="2" type="ORF">PBRASI_LOCUS375</name>
</gene>
<name>A0A9N8VQF3_9GLOM</name>